<dbReference type="GO" id="GO:0004519">
    <property type="term" value="F:endonuclease activity"/>
    <property type="evidence" value="ECO:0007669"/>
    <property type="project" value="UniProtKB-KW"/>
</dbReference>
<dbReference type="PANTHER" id="PTHR19446">
    <property type="entry name" value="REVERSE TRANSCRIPTASES"/>
    <property type="match status" value="1"/>
</dbReference>
<dbReference type="OrthoDB" id="4939572at2759"/>
<evidence type="ECO:0000313" key="2">
    <source>
        <dbReference type="EMBL" id="EXU94903.1"/>
    </source>
</evidence>
<dbReference type="HOGENOM" id="CLU_000680_23_7_1"/>
<accession>A0A014N5E9</accession>
<dbReference type="InterPro" id="IPR036691">
    <property type="entry name" value="Endo/exonu/phosph_ase_sf"/>
</dbReference>
<dbReference type="Pfam" id="PF14529">
    <property type="entry name" value="Exo_endo_phos_2"/>
    <property type="match status" value="1"/>
</dbReference>
<dbReference type="InterPro" id="IPR005135">
    <property type="entry name" value="Endo/exonuclease/phosphatase"/>
</dbReference>
<evidence type="ECO:0000313" key="3">
    <source>
        <dbReference type="Proteomes" id="UP000030151"/>
    </source>
</evidence>
<dbReference type="AlphaFoldDB" id="A0A014N5E9"/>
<dbReference type="Gene3D" id="3.60.10.10">
    <property type="entry name" value="Endonuclease/exonuclease/phosphatase"/>
    <property type="match status" value="1"/>
</dbReference>
<evidence type="ECO:0000259" key="1">
    <source>
        <dbReference type="Pfam" id="PF14529"/>
    </source>
</evidence>
<gene>
    <name evidence="2" type="ORF">X797_012016</name>
</gene>
<keyword evidence="2" id="KW-0540">Nuclease</keyword>
<dbReference type="Proteomes" id="UP000030151">
    <property type="component" value="Unassembled WGS sequence"/>
</dbReference>
<proteinExistence type="predicted"/>
<keyword evidence="2" id="KW-0269">Exonuclease</keyword>
<dbReference type="eggNOG" id="KOG1075">
    <property type="taxonomic scope" value="Eukaryota"/>
</dbReference>
<dbReference type="GO" id="GO:0004527">
    <property type="term" value="F:exonuclease activity"/>
    <property type="evidence" value="ECO:0007669"/>
    <property type="project" value="UniProtKB-KW"/>
</dbReference>
<sequence>MDENSTHVQQGRHQVGLFKSSDLTAVVLRLPDKWVLIVSVYVAGVDKQALTDTCHMLRRAMADAGRGVGQQVDVVVVGDFNPHDQLGGGDEILLARQGEADEIIELMTEFSLNSLLPRGTKTWKGTDKAGRIRETTIDLVFASQDLANDLVRCGPHVTDHGSDHRTIETIFETAVPEPIPQVRLLFKNAPWKKINVRVAVGLEGSPAECTVQQQTDRLMSVVLEAVHALTLKAKPFAYAKRWWTTDLTQLRRIYTYWRNRARTERRVGQPVIELEETAKAAAKRYHSAIRQQKRSHWDAFLKDEDNIWEAAKYLNPGVDPAFGKVPQLVRADKSRTAFNKEQAEELLATFFPPLPVDTEDEGERPQRPPVPMPDLTVEEIERQLLHAKPWKAPGDDGLPVIVWKKIWPVVKHRVLALFQASLTEGVLPDQWRHAKIVPLKKSDKPDYALAKAWRPISLLSTLGKLLEAVLAERSSHAVETYGLLPTNHFGARKQRSAEQALMLLQEQIYAAWRGRRVLSLISFGELLYRHDTLATPAPA</sequence>
<protein>
    <submittedName>
        <fullName evidence="2">Endonuclease/exonuclease/phosphatase family protein</fullName>
    </submittedName>
</protein>
<reference evidence="2 3" key="1">
    <citation type="submission" date="2014-02" db="EMBL/GenBank/DDBJ databases">
        <title>The genome sequence of the entomopathogenic fungus Metarhizium robertsii ARSEF 2575.</title>
        <authorList>
            <person name="Giuliano Garisto Donzelli B."/>
            <person name="Roe B.A."/>
            <person name="Macmil S.L."/>
            <person name="Krasnoff S.B."/>
            <person name="Gibson D.M."/>
        </authorList>
    </citation>
    <scope>NUCLEOTIDE SEQUENCE [LARGE SCALE GENOMIC DNA]</scope>
    <source>
        <strain evidence="2 3">ARSEF 2575</strain>
    </source>
</reference>
<dbReference type="EMBL" id="JELW01000129">
    <property type="protein sequence ID" value="EXU94903.1"/>
    <property type="molecule type" value="Genomic_DNA"/>
</dbReference>
<feature type="domain" description="Endonuclease/exonuclease/phosphatase" evidence="1">
    <location>
        <begin position="36"/>
        <end position="167"/>
    </location>
</feature>
<keyword evidence="2" id="KW-0255">Endonuclease</keyword>
<organism evidence="2 3">
    <name type="scientific">Metarhizium robertsii</name>
    <dbReference type="NCBI Taxonomy" id="568076"/>
    <lineage>
        <taxon>Eukaryota</taxon>
        <taxon>Fungi</taxon>
        <taxon>Dikarya</taxon>
        <taxon>Ascomycota</taxon>
        <taxon>Pezizomycotina</taxon>
        <taxon>Sordariomycetes</taxon>
        <taxon>Hypocreomycetidae</taxon>
        <taxon>Hypocreales</taxon>
        <taxon>Clavicipitaceae</taxon>
        <taxon>Metarhizium</taxon>
    </lineage>
</organism>
<keyword evidence="2" id="KW-0378">Hydrolase</keyword>
<name>A0A014N5E9_9HYPO</name>
<dbReference type="SUPFAM" id="SSF56219">
    <property type="entry name" value="DNase I-like"/>
    <property type="match status" value="1"/>
</dbReference>
<comment type="caution">
    <text evidence="2">The sequence shown here is derived from an EMBL/GenBank/DDBJ whole genome shotgun (WGS) entry which is preliminary data.</text>
</comment>